<protein>
    <submittedName>
        <fullName evidence="2">Uncharacterized protein</fullName>
    </submittedName>
</protein>
<reference evidence="2 3" key="1">
    <citation type="submission" date="2023-11" db="EMBL/GenBank/DDBJ databases">
        <title>Halocaridina rubra genome assembly.</title>
        <authorList>
            <person name="Smith C."/>
        </authorList>
    </citation>
    <scope>NUCLEOTIDE SEQUENCE [LARGE SCALE GENOMIC DNA]</scope>
    <source>
        <strain evidence="2">EP-1</strain>
        <tissue evidence="2">Whole</tissue>
    </source>
</reference>
<evidence type="ECO:0000313" key="3">
    <source>
        <dbReference type="Proteomes" id="UP001381693"/>
    </source>
</evidence>
<comment type="caution">
    <text evidence="2">The sequence shown here is derived from an EMBL/GenBank/DDBJ whole genome shotgun (WGS) entry which is preliminary data.</text>
</comment>
<name>A0AAN8XCL3_HALRR</name>
<sequence length="136" mass="15093">MFKAEERKYENSLCNKDTSAGREEAPGSLQPQPGHSEEKEEDTGEPDERSASLAIEENDTPNMKSEEGQDIHRRLKKGRITSKESAKPIFLSENIRTFNNPISYLGGPTIEYDEGEGGSRSRNDSLTSLTSITSLD</sequence>
<dbReference type="AlphaFoldDB" id="A0AAN8XCL3"/>
<dbReference type="Proteomes" id="UP001381693">
    <property type="component" value="Unassembled WGS sequence"/>
</dbReference>
<organism evidence="2 3">
    <name type="scientific">Halocaridina rubra</name>
    <name type="common">Hawaiian red shrimp</name>
    <dbReference type="NCBI Taxonomy" id="373956"/>
    <lineage>
        <taxon>Eukaryota</taxon>
        <taxon>Metazoa</taxon>
        <taxon>Ecdysozoa</taxon>
        <taxon>Arthropoda</taxon>
        <taxon>Crustacea</taxon>
        <taxon>Multicrustacea</taxon>
        <taxon>Malacostraca</taxon>
        <taxon>Eumalacostraca</taxon>
        <taxon>Eucarida</taxon>
        <taxon>Decapoda</taxon>
        <taxon>Pleocyemata</taxon>
        <taxon>Caridea</taxon>
        <taxon>Atyoidea</taxon>
        <taxon>Atyidae</taxon>
        <taxon>Halocaridina</taxon>
    </lineage>
</organism>
<evidence type="ECO:0000256" key="1">
    <source>
        <dbReference type="SAM" id="MobiDB-lite"/>
    </source>
</evidence>
<feature type="compositionally biased region" description="Basic and acidic residues" evidence="1">
    <location>
        <begin position="1"/>
        <end position="10"/>
    </location>
</feature>
<evidence type="ECO:0000313" key="2">
    <source>
        <dbReference type="EMBL" id="KAK7082020.1"/>
    </source>
</evidence>
<proteinExistence type="predicted"/>
<accession>A0AAN8XCL3</accession>
<keyword evidence="3" id="KW-1185">Reference proteome</keyword>
<feature type="region of interest" description="Disordered" evidence="1">
    <location>
        <begin position="1"/>
        <end position="84"/>
    </location>
</feature>
<dbReference type="EMBL" id="JAXCGZ010004257">
    <property type="protein sequence ID" value="KAK7082020.1"/>
    <property type="molecule type" value="Genomic_DNA"/>
</dbReference>
<feature type="compositionally biased region" description="Low complexity" evidence="1">
    <location>
        <begin position="125"/>
        <end position="136"/>
    </location>
</feature>
<feature type="region of interest" description="Disordered" evidence="1">
    <location>
        <begin position="105"/>
        <end position="136"/>
    </location>
</feature>
<gene>
    <name evidence="2" type="ORF">SK128_004253</name>
</gene>